<evidence type="ECO:0000256" key="1">
    <source>
        <dbReference type="ARBA" id="ARBA00007634"/>
    </source>
</evidence>
<dbReference type="InterPro" id="IPR036510">
    <property type="entry name" value="Ribosomal_bS20_sf"/>
</dbReference>
<gene>
    <name evidence="7" type="ORF">UFOPK2602_00641</name>
    <name evidence="8" type="ORF">UFOPK2806_02524</name>
    <name evidence="9" type="ORF">UFOPK4306_02088</name>
</gene>
<feature type="region of interest" description="Disordered" evidence="6">
    <location>
        <begin position="22"/>
        <end position="61"/>
    </location>
</feature>
<dbReference type="AlphaFoldDB" id="A0A6J6PYY7"/>
<evidence type="ECO:0000256" key="2">
    <source>
        <dbReference type="ARBA" id="ARBA00022730"/>
    </source>
</evidence>
<evidence type="ECO:0000313" key="7">
    <source>
        <dbReference type="EMBL" id="CAB4702055.1"/>
    </source>
</evidence>
<dbReference type="HAMAP" id="MF_00500">
    <property type="entry name" value="Ribosomal_bS20"/>
    <property type="match status" value="1"/>
</dbReference>
<dbReference type="GO" id="GO:0003735">
    <property type="term" value="F:structural constituent of ribosome"/>
    <property type="evidence" value="ECO:0007669"/>
    <property type="project" value="InterPro"/>
</dbReference>
<dbReference type="GO" id="GO:0015935">
    <property type="term" value="C:small ribosomal subunit"/>
    <property type="evidence" value="ECO:0007669"/>
    <property type="project" value="TreeGrafter"/>
</dbReference>
<sequence length="100" mass="11108">MAFGATALSEIERDADMANIKSQKKRILTNEKRQERNKAVRSELKTRLKNANRSIGTDTQEDSVKAAVKRLDTAATKGVIHKNAAARKKSRLMKRVNASA</sequence>
<keyword evidence="4" id="KW-0689">Ribosomal protein</keyword>
<accession>A0A6J6PYY7</accession>
<evidence type="ECO:0000313" key="9">
    <source>
        <dbReference type="EMBL" id="CAB5067499.1"/>
    </source>
</evidence>
<dbReference type="EMBL" id="CAEZXX010000032">
    <property type="protein sequence ID" value="CAB4702055.1"/>
    <property type="molecule type" value="Genomic_DNA"/>
</dbReference>
<dbReference type="PANTHER" id="PTHR33398:SF1">
    <property type="entry name" value="SMALL RIBOSOMAL SUBUNIT PROTEIN BS20C"/>
    <property type="match status" value="1"/>
</dbReference>
<comment type="similarity">
    <text evidence="1">Belongs to the bacterial ribosomal protein bS20 family.</text>
</comment>
<feature type="compositionally biased region" description="Basic and acidic residues" evidence="6">
    <location>
        <begin position="28"/>
        <end position="46"/>
    </location>
</feature>
<evidence type="ECO:0000256" key="5">
    <source>
        <dbReference type="ARBA" id="ARBA00023274"/>
    </source>
</evidence>
<evidence type="ECO:0000256" key="4">
    <source>
        <dbReference type="ARBA" id="ARBA00022980"/>
    </source>
</evidence>
<dbReference type="NCBIfam" id="TIGR00029">
    <property type="entry name" value="S20"/>
    <property type="match status" value="1"/>
</dbReference>
<proteinExistence type="inferred from homology"/>
<protein>
    <submittedName>
        <fullName evidence="7">Unannotated protein</fullName>
    </submittedName>
</protein>
<keyword evidence="3" id="KW-0694">RNA-binding</keyword>
<keyword evidence="5" id="KW-0687">Ribonucleoprotein</keyword>
<dbReference type="SUPFAM" id="SSF46992">
    <property type="entry name" value="Ribosomal protein S20"/>
    <property type="match status" value="1"/>
</dbReference>
<dbReference type="GO" id="GO:0006412">
    <property type="term" value="P:translation"/>
    <property type="evidence" value="ECO:0007669"/>
    <property type="project" value="InterPro"/>
</dbReference>
<name>A0A6J6PYY7_9ZZZZ</name>
<reference evidence="7" key="1">
    <citation type="submission" date="2020-05" db="EMBL/GenBank/DDBJ databases">
        <authorList>
            <person name="Chiriac C."/>
            <person name="Salcher M."/>
            <person name="Ghai R."/>
            <person name="Kavagutti S V."/>
        </authorList>
    </citation>
    <scope>NUCLEOTIDE SEQUENCE</scope>
</reference>
<dbReference type="Gene3D" id="1.20.58.110">
    <property type="entry name" value="Ribosomal protein S20"/>
    <property type="match status" value="1"/>
</dbReference>
<evidence type="ECO:0000313" key="8">
    <source>
        <dbReference type="EMBL" id="CAB4772748.1"/>
    </source>
</evidence>
<dbReference type="EMBL" id="CAEZYY010000063">
    <property type="protein sequence ID" value="CAB4772748.1"/>
    <property type="molecule type" value="Genomic_DNA"/>
</dbReference>
<dbReference type="PANTHER" id="PTHR33398">
    <property type="entry name" value="30S RIBOSOMAL PROTEIN S20"/>
    <property type="match status" value="1"/>
</dbReference>
<keyword evidence="2" id="KW-0699">rRNA-binding</keyword>
<feature type="compositionally biased region" description="Polar residues" evidence="6">
    <location>
        <begin position="49"/>
        <end position="58"/>
    </location>
</feature>
<evidence type="ECO:0000256" key="6">
    <source>
        <dbReference type="SAM" id="MobiDB-lite"/>
    </source>
</evidence>
<dbReference type="EMBL" id="CAFBQP010000102">
    <property type="protein sequence ID" value="CAB5067499.1"/>
    <property type="molecule type" value="Genomic_DNA"/>
</dbReference>
<dbReference type="GO" id="GO:0005829">
    <property type="term" value="C:cytosol"/>
    <property type="evidence" value="ECO:0007669"/>
    <property type="project" value="TreeGrafter"/>
</dbReference>
<dbReference type="Pfam" id="PF01649">
    <property type="entry name" value="Ribosomal_S20p"/>
    <property type="match status" value="1"/>
</dbReference>
<dbReference type="GO" id="GO:0070181">
    <property type="term" value="F:small ribosomal subunit rRNA binding"/>
    <property type="evidence" value="ECO:0007669"/>
    <property type="project" value="TreeGrafter"/>
</dbReference>
<dbReference type="InterPro" id="IPR002583">
    <property type="entry name" value="Ribosomal_bS20"/>
</dbReference>
<organism evidence="7">
    <name type="scientific">freshwater metagenome</name>
    <dbReference type="NCBI Taxonomy" id="449393"/>
    <lineage>
        <taxon>unclassified sequences</taxon>
        <taxon>metagenomes</taxon>
        <taxon>ecological metagenomes</taxon>
    </lineage>
</organism>
<evidence type="ECO:0000256" key="3">
    <source>
        <dbReference type="ARBA" id="ARBA00022884"/>
    </source>
</evidence>